<reference evidence="2" key="1">
    <citation type="submission" date="2021-10" db="EMBL/GenBank/DDBJ databases">
        <title>Genome Sequence of The Candidatus Hydrogeosomobacter endosymbioticus, an Intracellular Bacterial Symbiont of the Anaerobic Ciliate GW7.</title>
        <authorList>
            <person name="Shiohama Y."/>
            <person name="Shinzato N."/>
        </authorList>
    </citation>
    <scope>NUCLEOTIDE SEQUENCE [LARGE SCALE GENOMIC DNA]</scope>
    <source>
        <strain evidence="2">200920</strain>
    </source>
</reference>
<dbReference type="CDD" id="cd05014">
    <property type="entry name" value="SIS_Kpsf"/>
    <property type="match status" value="1"/>
</dbReference>
<dbReference type="Gene3D" id="3.40.50.10490">
    <property type="entry name" value="Glucose-6-phosphate isomerase like protein, domain 1"/>
    <property type="match status" value="1"/>
</dbReference>
<proteinExistence type="predicted"/>
<gene>
    <name evidence="2" type="ORF">HYD_5240</name>
</gene>
<dbReference type="PANTHER" id="PTHR42745:SF1">
    <property type="entry name" value="ARABINOSE 5-PHOSPHATE ISOMERASE KDSD"/>
    <property type="match status" value="1"/>
</dbReference>
<organism evidence="2 3">
    <name type="scientific">Candidatus Hydrogenosomobacter endosymbioticus</name>
    <dbReference type="NCBI Taxonomy" id="2558174"/>
    <lineage>
        <taxon>Bacteria</taxon>
        <taxon>Pseudomonadati</taxon>
        <taxon>Pseudomonadota</taxon>
        <taxon>Alphaproteobacteria</taxon>
        <taxon>Holosporales</taxon>
        <taxon>Holosporaceae</taxon>
        <taxon>Candidatus Hydrogenosomobacter</taxon>
    </lineage>
</organism>
<keyword evidence="3" id="KW-1185">Reference proteome</keyword>
<protein>
    <recommendedName>
        <fullName evidence="1">SIS domain-containing protein</fullName>
    </recommendedName>
</protein>
<sequence>MSGVCRFGVRAYMDQKVVLRDCECNRECLVKMASSAVKKEGEAISSFARDVPVEIADVISVIADTKGRVITSAVGKSGYIAKKMAATLCAVGAPSFFIHPTEAVHGDMGAICDNDALVIISNSGETAELFEICRFAKGRKITIITITSGCESFLAAVADITLLIPKSEEVCSTGLLPTTSAALTNSVCDAIAVCVGYIKGFDKGSYRERHIGGRIGKILLSE</sequence>
<evidence type="ECO:0000259" key="1">
    <source>
        <dbReference type="PROSITE" id="PS51464"/>
    </source>
</evidence>
<dbReference type="PANTHER" id="PTHR42745">
    <property type="match status" value="1"/>
</dbReference>
<evidence type="ECO:0000313" key="3">
    <source>
        <dbReference type="Proteomes" id="UP001320209"/>
    </source>
</evidence>
<accession>A0ABM7VA80</accession>
<dbReference type="Pfam" id="PF01380">
    <property type="entry name" value="SIS"/>
    <property type="match status" value="1"/>
</dbReference>
<dbReference type="SUPFAM" id="SSF53697">
    <property type="entry name" value="SIS domain"/>
    <property type="match status" value="1"/>
</dbReference>
<dbReference type="Proteomes" id="UP001320209">
    <property type="component" value="Chromosome"/>
</dbReference>
<evidence type="ECO:0000313" key="2">
    <source>
        <dbReference type="EMBL" id="BDB96391.1"/>
    </source>
</evidence>
<dbReference type="InterPro" id="IPR046348">
    <property type="entry name" value="SIS_dom_sf"/>
</dbReference>
<dbReference type="InterPro" id="IPR050986">
    <property type="entry name" value="GutQ/KpsF_isomerases"/>
</dbReference>
<name>A0ABM7VA80_9PROT</name>
<dbReference type="PROSITE" id="PS51464">
    <property type="entry name" value="SIS"/>
    <property type="match status" value="1"/>
</dbReference>
<dbReference type="EMBL" id="AP025225">
    <property type="protein sequence ID" value="BDB96391.1"/>
    <property type="molecule type" value="Genomic_DNA"/>
</dbReference>
<dbReference type="InterPro" id="IPR001347">
    <property type="entry name" value="SIS_dom"/>
</dbReference>
<dbReference type="InterPro" id="IPR035474">
    <property type="entry name" value="SIS_Kpsf"/>
</dbReference>
<feature type="domain" description="SIS" evidence="1">
    <location>
        <begin position="58"/>
        <end position="201"/>
    </location>
</feature>